<name>A0ABT9GWN6_9GAMM</name>
<organism evidence="1 2">
    <name type="scientific">Alkalimonas collagenimarina</name>
    <dbReference type="NCBI Taxonomy" id="400390"/>
    <lineage>
        <taxon>Bacteria</taxon>
        <taxon>Pseudomonadati</taxon>
        <taxon>Pseudomonadota</taxon>
        <taxon>Gammaproteobacteria</taxon>
        <taxon>Alkalimonas</taxon>
    </lineage>
</organism>
<dbReference type="Pfam" id="PF03352">
    <property type="entry name" value="Adenine_glyco"/>
    <property type="match status" value="1"/>
</dbReference>
<protein>
    <submittedName>
        <fullName evidence="1">DNA-3-methyladenine glycosylase I</fullName>
        <ecNumber evidence="1">3.2.2.20</ecNumber>
    </submittedName>
</protein>
<dbReference type="GO" id="GO:0008725">
    <property type="term" value="F:DNA-3-methyladenine glycosylase activity"/>
    <property type="evidence" value="ECO:0007669"/>
    <property type="project" value="UniProtKB-EC"/>
</dbReference>
<keyword evidence="2" id="KW-1185">Reference proteome</keyword>
<dbReference type="EC" id="3.2.2.20" evidence="1"/>
<dbReference type="Proteomes" id="UP001231616">
    <property type="component" value="Unassembled WGS sequence"/>
</dbReference>
<dbReference type="Gene3D" id="1.10.340.30">
    <property type="entry name" value="Hypothetical protein, domain 2"/>
    <property type="match status" value="1"/>
</dbReference>
<gene>
    <name evidence="1" type="ORF">Q3O60_04515</name>
</gene>
<evidence type="ECO:0000313" key="2">
    <source>
        <dbReference type="Proteomes" id="UP001231616"/>
    </source>
</evidence>
<comment type="caution">
    <text evidence="1">The sequence shown here is derived from an EMBL/GenBank/DDBJ whole genome shotgun (WGS) entry which is preliminary data.</text>
</comment>
<keyword evidence="1" id="KW-0326">Glycosidase</keyword>
<dbReference type="SUPFAM" id="SSF48150">
    <property type="entry name" value="DNA-glycosylase"/>
    <property type="match status" value="1"/>
</dbReference>
<dbReference type="InterPro" id="IPR005019">
    <property type="entry name" value="Adenine_glyco"/>
</dbReference>
<reference evidence="1 2" key="1">
    <citation type="submission" date="2023-08" db="EMBL/GenBank/DDBJ databases">
        <authorList>
            <person name="Joshi A."/>
            <person name="Thite S."/>
        </authorList>
    </citation>
    <scope>NUCLEOTIDE SEQUENCE [LARGE SCALE GENOMIC DNA]</scope>
    <source>
        <strain evidence="1 2">AC40</strain>
    </source>
</reference>
<keyword evidence="1" id="KW-0378">Hydrolase</keyword>
<dbReference type="RefSeq" id="WP_305892721.1">
    <property type="nucleotide sequence ID" value="NZ_JAUZVZ010000005.1"/>
</dbReference>
<dbReference type="InterPro" id="IPR052891">
    <property type="entry name" value="DNA-3mA_glycosylase"/>
</dbReference>
<accession>A0ABT9GWN6</accession>
<dbReference type="PANTHER" id="PTHR30037:SF4">
    <property type="entry name" value="DNA-3-METHYLADENINE GLYCOSYLASE I"/>
    <property type="match status" value="1"/>
</dbReference>
<evidence type="ECO:0000313" key="1">
    <source>
        <dbReference type="EMBL" id="MDP4535452.1"/>
    </source>
</evidence>
<proteinExistence type="predicted"/>
<dbReference type="EMBL" id="JAUZVZ010000005">
    <property type="protein sequence ID" value="MDP4535452.1"/>
    <property type="molecule type" value="Genomic_DNA"/>
</dbReference>
<dbReference type="InterPro" id="IPR011257">
    <property type="entry name" value="DNA_glycosylase"/>
</dbReference>
<dbReference type="PANTHER" id="PTHR30037">
    <property type="entry name" value="DNA-3-METHYLADENINE GLYCOSYLASE 1"/>
    <property type="match status" value="1"/>
</dbReference>
<sequence length="199" mass="23040">MSEQTRCLWLDTTKADYVTYHDEEWGVPLFDDHKLFEFLTLEAAQAGLSWYTVLKKRTHYRQVFAQFDAEQVARFDQATIERLLQDSGIIRNRLKVEAAVNNARRFLEVQQQFGSFAAYQWRFVDGRPIVNTIRGPHDYQATSPQSDAMSKDLKQRGFKFIGSTIIYAHMQACGMVNDHAIDCFRREQIIASYASLNLG</sequence>